<keyword evidence="2" id="KW-1185">Reference proteome</keyword>
<sequence length="60" mass="6821">MKHAVSNHAALNQVLTHKSFGISQDIHNHGWSGICFGEFLRKGMVFKLVKVPIVMMPLRY</sequence>
<dbReference type="InParanoid" id="A0A0V1AXY5"/>
<name>A0A0V1AXY5_TRISP</name>
<accession>A0A0V1AXY5</accession>
<organism evidence="1 2">
    <name type="scientific">Trichinella spiralis</name>
    <name type="common">Trichina worm</name>
    <dbReference type="NCBI Taxonomy" id="6334"/>
    <lineage>
        <taxon>Eukaryota</taxon>
        <taxon>Metazoa</taxon>
        <taxon>Ecdysozoa</taxon>
        <taxon>Nematoda</taxon>
        <taxon>Enoplea</taxon>
        <taxon>Dorylaimia</taxon>
        <taxon>Trichinellida</taxon>
        <taxon>Trichinellidae</taxon>
        <taxon>Trichinella</taxon>
    </lineage>
</organism>
<evidence type="ECO:0000313" key="2">
    <source>
        <dbReference type="Proteomes" id="UP000054776"/>
    </source>
</evidence>
<evidence type="ECO:0000313" key="1">
    <source>
        <dbReference type="EMBL" id="KRY29549.1"/>
    </source>
</evidence>
<dbReference type="EMBL" id="JYDH01000167">
    <property type="protein sequence ID" value="KRY29549.1"/>
    <property type="molecule type" value="Genomic_DNA"/>
</dbReference>
<reference evidence="1 2" key="1">
    <citation type="submission" date="2015-01" db="EMBL/GenBank/DDBJ databases">
        <title>Evolution of Trichinella species and genotypes.</title>
        <authorList>
            <person name="Korhonen P.K."/>
            <person name="Edoardo P."/>
            <person name="Giuseppe L.R."/>
            <person name="Gasser R.B."/>
        </authorList>
    </citation>
    <scope>NUCLEOTIDE SEQUENCE [LARGE SCALE GENOMIC DNA]</scope>
    <source>
        <strain evidence="1">ISS3</strain>
    </source>
</reference>
<dbReference type="AlphaFoldDB" id="A0A0V1AXY5"/>
<dbReference type="Proteomes" id="UP000054776">
    <property type="component" value="Unassembled WGS sequence"/>
</dbReference>
<comment type="caution">
    <text evidence="1">The sequence shown here is derived from an EMBL/GenBank/DDBJ whole genome shotgun (WGS) entry which is preliminary data.</text>
</comment>
<proteinExistence type="predicted"/>
<protein>
    <submittedName>
        <fullName evidence="1">Uncharacterized protein</fullName>
    </submittedName>
</protein>
<gene>
    <name evidence="1" type="ORF">T01_13549</name>
</gene>
<dbReference type="OrthoDB" id="10421417at2759"/>